<sequence length="254" mass="27575">MNPCNLRGRGVLVTRPAHQAEGLCRLIEAAGGRALRFPVLVIEPTRNPAAQTLLAEHWDLVYFVSPNAVTFAHAQVDDCQPWLHAERVAAVGGGTARALQATGRTADLAPSGRFESEEVMALPELARMDGQRVLIVRGEGGRGLMAETLRQRGARVSIAEVYRRRCPEVDPQPLLARWSEEVDWVTVTSEQILRNLMAILGPAGRERLLVTPLVVIAKRTAEAARSLGFRDVVLAGRASDEAILAALCCRPVPA</sequence>
<evidence type="ECO:0000256" key="5">
    <source>
        <dbReference type="ARBA" id="ARBA00023244"/>
    </source>
</evidence>
<evidence type="ECO:0000256" key="4">
    <source>
        <dbReference type="ARBA" id="ARBA00023239"/>
    </source>
</evidence>
<dbReference type="GO" id="GO:0004852">
    <property type="term" value="F:uroporphyrinogen-III synthase activity"/>
    <property type="evidence" value="ECO:0007669"/>
    <property type="project" value="UniProtKB-EC"/>
</dbReference>
<evidence type="ECO:0000256" key="9">
    <source>
        <dbReference type="RuleBase" id="RU366031"/>
    </source>
</evidence>
<dbReference type="Pfam" id="PF02602">
    <property type="entry name" value="HEM4"/>
    <property type="match status" value="1"/>
</dbReference>
<evidence type="ECO:0000256" key="6">
    <source>
        <dbReference type="ARBA" id="ARBA00037589"/>
    </source>
</evidence>
<dbReference type="Proteomes" id="UP001432180">
    <property type="component" value="Chromosome"/>
</dbReference>
<evidence type="ECO:0000256" key="8">
    <source>
        <dbReference type="ARBA" id="ARBA00048617"/>
    </source>
</evidence>
<protein>
    <recommendedName>
        <fullName evidence="7 9">Uroporphyrinogen-III synthase</fullName>
        <ecNumber evidence="3 9">4.2.1.75</ecNumber>
    </recommendedName>
</protein>
<dbReference type="EC" id="4.2.1.75" evidence="3 9"/>
<keyword evidence="4 9" id="KW-0456">Lyase</keyword>
<evidence type="ECO:0000313" key="11">
    <source>
        <dbReference type="EMBL" id="WPL17542.1"/>
    </source>
</evidence>
<evidence type="ECO:0000256" key="3">
    <source>
        <dbReference type="ARBA" id="ARBA00013109"/>
    </source>
</evidence>
<dbReference type="SUPFAM" id="SSF69618">
    <property type="entry name" value="HemD-like"/>
    <property type="match status" value="1"/>
</dbReference>
<evidence type="ECO:0000256" key="2">
    <source>
        <dbReference type="ARBA" id="ARBA00008133"/>
    </source>
</evidence>
<feature type="domain" description="Tetrapyrrole biosynthesis uroporphyrinogen III synthase" evidence="10">
    <location>
        <begin position="25"/>
        <end position="244"/>
    </location>
</feature>
<gene>
    <name evidence="11" type="primary">hemD_1</name>
    <name evidence="11" type="ORF">Thiowin_02567</name>
</gene>
<evidence type="ECO:0000256" key="1">
    <source>
        <dbReference type="ARBA" id="ARBA00004772"/>
    </source>
</evidence>
<dbReference type="Gene3D" id="3.40.50.10090">
    <property type="match status" value="2"/>
</dbReference>
<reference evidence="11 12" key="1">
    <citation type="journal article" date="2023" name="Microorganisms">
        <title>Thiorhodovibrio frisius and Trv. litoralis spp. nov., Two Novel Members from a Clade of Fastidious Purple Sulfur Bacteria That Exhibit Unique Red-Shifted Light-Harvesting Capabilities.</title>
        <authorList>
            <person name="Methner A."/>
            <person name="Kuzyk S.B."/>
            <person name="Petersen J."/>
            <person name="Bauer S."/>
            <person name="Brinkmann H."/>
            <person name="Sichau K."/>
            <person name="Wanner G."/>
            <person name="Wolf J."/>
            <person name="Neumann-Schaal M."/>
            <person name="Henke P."/>
            <person name="Tank M."/>
            <person name="Sproer C."/>
            <person name="Bunk B."/>
            <person name="Overmann J."/>
        </authorList>
    </citation>
    <scope>NUCLEOTIDE SEQUENCE [LARGE SCALE GENOMIC DNA]</scope>
    <source>
        <strain evidence="11 12">DSM 6702</strain>
    </source>
</reference>
<accession>A0ABZ0SAS2</accession>
<evidence type="ECO:0000259" key="10">
    <source>
        <dbReference type="Pfam" id="PF02602"/>
    </source>
</evidence>
<keyword evidence="5 9" id="KW-0627">Porphyrin biosynthesis</keyword>
<evidence type="ECO:0000313" key="12">
    <source>
        <dbReference type="Proteomes" id="UP001432180"/>
    </source>
</evidence>
<dbReference type="InterPro" id="IPR039793">
    <property type="entry name" value="UROS/Hem4"/>
</dbReference>
<keyword evidence="12" id="KW-1185">Reference proteome</keyword>
<comment type="pathway">
    <text evidence="1 9">Porphyrin-containing compound metabolism; protoporphyrin-IX biosynthesis; coproporphyrinogen-III from 5-aminolevulinate: step 3/4.</text>
</comment>
<proteinExistence type="inferred from homology"/>
<dbReference type="PANTHER" id="PTHR38042:SF1">
    <property type="entry name" value="UROPORPHYRINOGEN-III SYNTHASE, CHLOROPLASTIC"/>
    <property type="match status" value="1"/>
</dbReference>
<dbReference type="EMBL" id="CP121472">
    <property type="protein sequence ID" value="WPL17542.1"/>
    <property type="molecule type" value="Genomic_DNA"/>
</dbReference>
<dbReference type="RefSeq" id="WP_328983353.1">
    <property type="nucleotide sequence ID" value="NZ_CP121472.1"/>
</dbReference>
<dbReference type="InterPro" id="IPR036108">
    <property type="entry name" value="4pyrrol_syn_uPrphyn_synt_sf"/>
</dbReference>
<dbReference type="PANTHER" id="PTHR38042">
    <property type="entry name" value="UROPORPHYRINOGEN-III SYNTHASE, CHLOROPLASTIC"/>
    <property type="match status" value="1"/>
</dbReference>
<dbReference type="CDD" id="cd06578">
    <property type="entry name" value="HemD"/>
    <property type="match status" value="1"/>
</dbReference>
<evidence type="ECO:0000256" key="7">
    <source>
        <dbReference type="ARBA" id="ARBA00040167"/>
    </source>
</evidence>
<comment type="similarity">
    <text evidence="2 9">Belongs to the uroporphyrinogen-III synthase family.</text>
</comment>
<dbReference type="InterPro" id="IPR003754">
    <property type="entry name" value="4pyrrol_synth_uPrphyn_synth"/>
</dbReference>
<name>A0ABZ0SAS2_9GAMM</name>
<organism evidence="11 12">
    <name type="scientific">Thiorhodovibrio winogradskyi</name>
    <dbReference type="NCBI Taxonomy" id="77007"/>
    <lineage>
        <taxon>Bacteria</taxon>
        <taxon>Pseudomonadati</taxon>
        <taxon>Pseudomonadota</taxon>
        <taxon>Gammaproteobacteria</taxon>
        <taxon>Chromatiales</taxon>
        <taxon>Chromatiaceae</taxon>
        <taxon>Thiorhodovibrio</taxon>
    </lineage>
</organism>
<comment type="catalytic activity">
    <reaction evidence="8 9">
        <text>hydroxymethylbilane = uroporphyrinogen III + H2O</text>
        <dbReference type="Rhea" id="RHEA:18965"/>
        <dbReference type="ChEBI" id="CHEBI:15377"/>
        <dbReference type="ChEBI" id="CHEBI:57308"/>
        <dbReference type="ChEBI" id="CHEBI:57845"/>
        <dbReference type="EC" id="4.2.1.75"/>
    </reaction>
</comment>
<comment type="function">
    <text evidence="6 9">Catalyzes cyclization of the linear tetrapyrrole, hydroxymethylbilane, to the macrocyclic uroporphyrinogen III.</text>
</comment>